<dbReference type="Gene3D" id="3.40.50.300">
    <property type="entry name" value="P-loop containing nucleotide triphosphate hydrolases"/>
    <property type="match status" value="1"/>
</dbReference>
<dbReference type="InterPro" id="IPR008921">
    <property type="entry name" value="DNA_pol3_clamp-load_cplx_C"/>
</dbReference>
<dbReference type="GeneID" id="113866343"/>
<keyword evidence="2" id="KW-1185">Reference proteome</keyword>
<dbReference type="RefSeq" id="XP_027357023.1">
    <property type="nucleotide sequence ID" value="XM_027501222.1"/>
</dbReference>
<evidence type="ECO:0000313" key="2">
    <source>
        <dbReference type="Proteomes" id="UP000694853"/>
    </source>
</evidence>
<dbReference type="OrthoDB" id="761538at2759"/>
<name>A0A8B8LNP3_ABRPR</name>
<dbReference type="Gene3D" id="1.10.8.60">
    <property type="match status" value="1"/>
</dbReference>
<feature type="compositionally biased region" description="Polar residues" evidence="1">
    <location>
        <begin position="16"/>
        <end position="30"/>
    </location>
</feature>
<feature type="region of interest" description="Disordered" evidence="1">
    <location>
        <begin position="702"/>
        <end position="722"/>
    </location>
</feature>
<reference evidence="2" key="1">
    <citation type="journal article" date="2019" name="Toxins">
        <title>Detection of Abrin-Like and Prepropulchellin-Like Toxin Genes and Transcripts Using Whole Genome Sequencing and Full-Length Transcript Sequencing of Abrus precatorius.</title>
        <authorList>
            <person name="Hovde B.T."/>
            <person name="Daligault H.E."/>
            <person name="Hanschen E.R."/>
            <person name="Kunde Y.A."/>
            <person name="Johnson M.B."/>
            <person name="Starkenburg S.R."/>
            <person name="Johnson S.L."/>
        </authorList>
    </citation>
    <scope>NUCLEOTIDE SEQUENCE [LARGE SCALE GENOMIC DNA]</scope>
</reference>
<dbReference type="PANTHER" id="PTHR11669">
    <property type="entry name" value="REPLICATION FACTOR C / DNA POLYMERASE III GAMMA-TAU SUBUNIT"/>
    <property type="match status" value="1"/>
</dbReference>
<dbReference type="SUPFAM" id="SSF48019">
    <property type="entry name" value="post-AAA+ oligomerization domain-like"/>
    <property type="match status" value="1"/>
</dbReference>
<gene>
    <name evidence="3" type="primary">LOC113866343</name>
</gene>
<dbReference type="Proteomes" id="UP000694853">
    <property type="component" value="Unplaced"/>
</dbReference>
<proteinExistence type="predicted"/>
<evidence type="ECO:0000256" key="1">
    <source>
        <dbReference type="SAM" id="MobiDB-lite"/>
    </source>
</evidence>
<dbReference type="InterPro" id="IPR027417">
    <property type="entry name" value="P-loop_NTPase"/>
</dbReference>
<dbReference type="PANTHER" id="PTHR11669:SF52">
    <property type="entry name" value="OS10G0574500 PROTEIN"/>
    <property type="match status" value="1"/>
</dbReference>
<protein>
    <submittedName>
        <fullName evidence="3">Uncharacterized protein LOC113866343</fullName>
    </submittedName>
</protein>
<feature type="compositionally biased region" description="Polar residues" evidence="1">
    <location>
        <begin position="702"/>
        <end position="712"/>
    </location>
</feature>
<feature type="compositionally biased region" description="Polar residues" evidence="1">
    <location>
        <begin position="52"/>
        <end position="61"/>
    </location>
</feature>
<feature type="compositionally biased region" description="Basic and acidic residues" evidence="1">
    <location>
        <begin position="713"/>
        <end position="722"/>
    </location>
</feature>
<organism evidence="2 3">
    <name type="scientific">Abrus precatorius</name>
    <name type="common">Indian licorice</name>
    <name type="synonym">Glycine abrus</name>
    <dbReference type="NCBI Taxonomy" id="3816"/>
    <lineage>
        <taxon>Eukaryota</taxon>
        <taxon>Viridiplantae</taxon>
        <taxon>Streptophyta</taxon>
        <taxon>Embryophyta</taxon>
        <taxon>Tracheophyta</taxon>
        <taxon>Spermatophyta</taxon>
        <taxon>Magnoliopsida</taxon>
        <taxon>eudicotyledons</taxon>
        <taxon>Gunneridae</taxon>
        <taxon>Pentapetalae</taxon>
        <taxon>rosids</taxon>
        <taxon>fabids</taxon>
        <taxon>Fabales</taxon>
        <taxon>Fabaceae</taxon>
        <taxon>Papilionoideae</taxon>
        <taxon>50 kb inversion clade</taxon>
        <taxon>NPAAA clade</taxon>
        <taxon>indigoferoid/millettioid clade</taxon>
        <taxon>Abreae</taxon>
        <taxon>Abrus</taxon>
    </lineage>
</organism>
<dbReference type="AlphaFoldDB" id="A0A8B8LNP3"/>
<dbReference type="GO" id="GO:0005663">
    <property type="term" value="C:DNA replication factor C complex"/>
    <property type="evidence" value="ECO:0007669"/>
    <property type="project" value="TreeGrafter"/>
</dbReference>
<dbReference type="GO" id="GO:0006281">
    <property type="term" value="P:DNA repair"/>
    <property type="evidence" value="ECO:0007669"/>
    <property type="project" value="TreeGrafter"/>
</dbReference>
<sequence length="763" mass="86722">MVSGEHSLSPKMKQPVSDQNVSKTHISPSRHSFRSKPSSKNGRSKRKNSGRPCTSVNLQAYDLNDQSSNSPYYKGLTDQSLAIVDTIASCPPPHAHPLLPSSPYYKGLTDYSLVIGPWNPSHHHHPIPPNNSLSYESSPYYLGLIDYSLALHSPPIQPPLRDSHSSFFSMNSAFYFKNRDEIIDKLSSPHCSLYPPQIKTGLSLKELMVDADVDVGVDVDVVDFLIEEKPLWERISEEGNVGNAFEEETNLGEMELIQEKPLRENIFLEETDTELVTKGVNDDVEMVIEERVLEASNAESELEENADETILEEMELMSDDVGLLIEEKALRERVSERSNVVEEMELKDHQKEKKASESEGGNVSEEGKVYLYTWAAKYQPFNLVDFICNRDKALYLKALVKDGCGCKHFIFEGPPNVGKRSMIRAMLREVFGADRVQVTQECKDFNLKGEMVDHLQVPVKKSLHHVEVNLSETKGYEKHVIVQLFKETYGITINNSLPCSSDNCQAIVLCEAEKLSLESLLYIKWLLEKYKGCNKVFFCCSDESKLEPVKPLCTTVRLSPPSCQEIVKMLEYIGIEEGIKLSRDLVKKITLRSNNNLRQAIRSLEATCRNKDSLKDDDLILTGWEEDIFSIAHKITEEQSPRQLYVIRRKLQSLMIHDVPPDFVYKFLVAELTALVDESLLSGVAKLDKEFNRASEYKFETTKQFGHPQNKQAESDEKNNESTTKKYVLTYLKVEEFIAKFMSWYKKSSEKGNKQSEQLIAGK</sequence>
<dbReference type="Gene3D" id="1.20.272.10">
    <property type="match status" value="1"/>
</dbReference>
<dbReference type="GO" id="GO:0006261">
    <property type="term" value="P:DNA-templated DNA replication"/>
    <property type="evidence" value="ECO:0007669"/>
    <property type="project" value="TreeGrafter"/>
</dbReference>
<dbReference type="GO" id="GO:0005634">
    <property type="term" value="C:nucleus"/>
    <property type="evidence" value="ECO:0007669"/>
    <property type="project" value="TreeGrafter"/>
</dbReference>
<dbReference type="GO" id="GO:0003689">
    <property type="term" value="F:DNA clamp loader activity"/>
    <property type="evidence" value="ECO:0007669"/>
    <property type="project" value="TreeGrafter"/>
</dbReference>
<dbReference type="GO" id="GO:0003677">
    <property type="term" value="F:DNA binding"/>
    <property type="evidence" value="ECO:0007669"/>
    <property type="project" value="InterPro"/>
</dbReference>
<accession>A0A8B8LNP3</accession>
<dbReference type="FunFam" id="3.40.50.300:FF:001503">
    <property type="entry name" value="Replication factor C subunit 3"/>
    <property type="match status" value="1"/>
</dbReference>
<feature type="region of interest" description="Disordered" evidence="1">
    <location>
        <begin position="1"/>
        <end position="61"/>
    </location>
</feature>
<dbReference type="SUPFAM" id="SSF52540">
    <property type="entry name" value="P-loop containing nucleoside triphosphate hydrolases"/>
    <property type="match status" value="1"/>
</dbReference>
<reference evidence="3" key="2">
    <citation type="submission" date="2025-08" db="UniProtKB">
        <authorList>
            <consortium name="RefSeq"/>
        </authorList>
    </citation>
    <scope>IDENTIFICATION</scope>
    <source>
        <tissue evidence="3">Young leaves</tissue>
    </source>
</reference>
<evidence type="ECO:0000313" key="3">
    <source>
        <dbReference type="RefSeq" id="XP_027357023.1"/>
    </source>
</evidence>
<dbReference type="InterPro" id="IPR050238">
    <property type="entry name" value="DNA_Rep/Repair_Clamp_Loader"/>
</dbReference>
<dbReference type="Pfam" id="PF21960">
    <property type="entry name" value="RCF1-5-like_lid"/>
    <property type="match status" value="1"/>
</dbReference>
<dbReference type="KEGG" id="aprc:113866343"/>